<accession>M8DBM4</accession>
<keyword evidence="5" id="KW-1185">Reference proteome</keyword>
<keyword evidence="2" id="KW-0732">Signal</keyword>
<dbReference type="InterPro" id="IPR018911">
    <property type="entry name" value="Gmad2_Ig-like_dom"/>
</dbReference>
<evidence type="ECO:0000256" key="2">
    <source>
        <dbReference type="SAM" id="SignalP"/>
    </source>
</evidence>
<feature type="compositionally biased region" description="Low complexity" evidence="1">
    <location>
        <begin position="26"/>
        <end position="42"/>
    </location>
</feature>
<evidence type="ECO:0000256" key="1">
    <source>
        <dbReference type="SAM" id="MobiDB-lite"/>
    </source>
</evidence>
<dbReference type="AlphaFoldDB" id="M8DBM4"/>
<feature type="compositionally biased region" description="Basic and acidic residues" evidence="1">
    <location>
        <begin position="62"/>
        <end position="71"/>
    </location>
</feature>
<sequence length="167" mass="18183">MKKLLSILLIAVLLQGCTSSKETPSTGTPAQPPATEQPAQQPSDSVQPETPQPGTSTQPTDDQDKNDETYKNDIFQVASVEKTGEDTFTIKGKARVFEGNFQYVVEDGHNELTKGNVQTSAGAPEWGDFEFTVKVKKDQPNSTLTLVLFESSPKDGSRRMELPIALP</sequence>
<protein>
    <recommendedName>
        <fullName evidence="3">Bacterial spore germination immunoglobulin-like domain-containing protein</fullName>
    </recommendedName>
</protein>
<proteinExistence type="predicted"/>
<dbReference type="Proteomes" id="UP000012081">
    <property type="component" value="Unassembled WGS sequence"/>
</dbReference>
<dbReference type="OrthoDB" id="1357684at2"/>
<reference evidence="4 5" key="1">
    <citation type="submission" date="2013-03" db="EMBL/GenBank/DDBJ databases">
        <title>Assembly of a new bacterial strain Brevibacillus borstelensis AK1.</title>
        <authorList>
            <person name="Rajan I."/>
            <person name="PoliReddy D."/>
            <person name="Sugumar T."/>
            <person name="Rathinam K."/>
            <person name="Alqarawi S."/>
            <person name="Khalil A.B."/>
            <person name="Sivakumar N."/>
        </authorList>
    </citation>
    <scope>NUCLEOTIDE SEQUENCE [LARGE SCALE GENOMIC DNA]</scope>
    <source>
        <strain evidence="4 5">AK1</strain>
    </source>
</reference>
<feature type="signal peptide" evidence="2">
    <location>
        <begin position="1"/>
        <end position="20"/>
    </location>
</feature>
<feature type="region of interest" description="Disordered" evidence="1">
    <location>
        <begin position="19"/>
        <end position="72"/>
    </location>
</feature>
<comment type="caution">
    <text evidence="4">The sequence shown here is derived from an EMBL/GenBank/DDBJ whole genome shotgun (WGS) entry which is preliminary data.</text>
</comment>
<dbReference type="EMBL" id="APBN01000012">
    <property type="protein sequence ID" value="EMT50813.1"/>
    <property type="molecule type" value="Genomic_DNA"/>
</dbReference>
<dbReference type="Pfam" id="PF10648">
    <property type="entry name" value="Gmad2"/>
    <property type="match status" value="1"/>
</dbReference>
<dbReference type="PATRIC" id="fig|1300222.3.peg.4400"/>
<feature type="chain" id="PRO_5039485828" description="Bacterial spore germination immunoglobulin-like domain-containing protein" evidence="2">
    <location>
        <begin position="21"/>
        <end position="167"/>
    </location>
</feature>
<dbReference type="PROSITE" id="PS51257">
    <property type="entry name" value="PROKAR_LIPOPROTEIN"/>
    <property type="match status" value="1"/>
</dbReference>
<feature type="compositionally biased region" description="Polar residues" evidence="1">
    <location>
        <begin position="43"/>
        <end position="60"/>
    </location>
</feature>
<dbReference type="RefSeq" id="WP_003390791.1">
    <property type="nucleotide sequence ID" value="NZ_APBN01000012.1"/>
</dbReference>
<organism evidence="4 5">
    <name type="scientific">Brevibacillus borstelensis AK1</name>
    <dbReference type="NCBI Taxonomy" id="1300222"/>
    <lineage>
        <taxon>Bacteria</taxon>
        <taxon>Bacillati</taxon>
        <taxon>Bacillota</taxon>
        <taxon>Bacilli</taxon>
        <taxon>Bacillales</taxon>
        <taxon>Paenibacillaceae</taxon>
        <taxon>Brevibacillus</taxon>
    </lineage>
</organism>
<name>M8DBM4_9BACL</name>
<evidence type="ECO:0000259" key="3">
    <source>
        <dbReference type="Pfam" id="PF10648"/>
    </source>
</evidence>
<gene>
    <name evidence="4" type="ORF">I532_20911</name>
</gene>
<evidence type="ECO:0000313" key="4">
    <source>
        <dbReference type="EMBL" id="EMT50813.1"/>
    </source>
</evidence>
<feature type="domain" description="Bacterial spore germination immunoglobulin-like" evidence="3">
    <location>
        <begin position="85"/>
        <end position="157"/>
    </location>
</feature>
<dbReference type="STRING" id="1300222.I532_20911"/>
<evidence type="ECO:0000313" key="5">
    <source>
        <dbReference type="Proteomes" id="UP000012081"/>
    </source>
</evidence>